<dbReference type="Proteomes" id="UP000240760">
    <property type="component" value="Unassembled WGS sequence"/>
</dbReference>
<dbReference type="EMBL" id="KZ679131">
    <property type="protein sequence ID" value="PTB76948.1"/>
    <property type="molecule type" value="Genomic_DNA"/>
</dbReference>
<dbReference type="PROSITE" id="PS51257">
    <property type="entry name" value="PROKAR_LIPOPROTEIN"/>
    <property type="match status" value="1"/>
</dbReference>
<gene>
    <name evidence="2" type="ORF">M440DRAFT_307537</name>
</gene>
<feature type="compositionally biased region" description="Basic residues" evidence="1">
    <location>
        <begin position="62"/>
        <end position="72"/>
    </location>
</feature>
<proteinExistence type="predicted"/>
<evidence type="ECO:0000313" key="3">
    <source>
        <dbReference type="Proteomes" id="UP000240760"/>
    </source>
</evidence>
<name>A0A2T4C5Z7_TRILO</name>
<sequence length="133" mass="14960">MYLCRERARQTKNWYYSYVLCACECGCGWARCRRWRLCPLEPCKLLGRSSQWANGNAVGPKRQGRVSHTNKHAGHDPGRGRLLRTSSSPHTVICCSYSSATSTSAEQFRIVLFCDLCALLPVSSYVIPCTHSL</sequence>
<accession>A0A2T4C5Z7</accession>
<keyword evidence="3" id="KW-1185">Reference proteome</keyword>
<reference evidence="2 3" key="1">
    <citation type="submission" date="2016-07" db="EMBL/GenBank/DDBJ databases">
        <title>Multiple horizontal gene transfer events from other fungi enriched the ability of initially mycotrophic Trichoderma (Ascomycota) to feed on dead plant biomass.</title>
        <authorList>
            <consortium name="DOE Joint Genome Institute"/>
            <person name="Aerts A."/>
            <person name="Atanasova L."/>
            <person name="Chenthamara K."/>
            <person name="Zhang J."/>
            <person name="Grujic M."/>
            <person name="Henrissat B."/>
            <person name="Kuo A."/>
            <person name="Salamov A."/>
            <person name="Lipzen A."/>
            <person name="Labutti K."/>
            <person name="Barry K."/>
            <person name="Miao Y."/>
            <person name="Rahimi M.J."/>
            <person name="Shen Q."/>
            <person name="Grigoriev I.V."/>
            <person name="Kubicek C.P."/>
            <person name="Druzhinina I.S."/>
        </authorList>
    </citation>
    <scope>NUCLEOTIDE SEQUENCE [LARGE SCALE GENOMIC DNA]</scope>
    <source>
        <strain evidence="2 3">ATCC 18648</strain>
    </source>
</reference>
<feature type="region of interest" description="Disordered" evidence="1">
    <location>
        <begin position="54"/>
        <end position="82"/>
    </location>
</feature>
<evidence type="ECO:0000313" key="2">
    <source>
        <dbReference type="EMBL" id="PTB76948.1"/>
    </source>
</evidence>
<evidence type="ECO:0000256" key="1">
    <source>
        <dbReference type="SAM" id="MobiDB-lite"/>
    </source>
</evidence>
<dbReference type="AlphaFoldDB" id="A0A2T4C5Z7"/>
<organism evidence="2 3">
    <name type="scientific">Trichoderma longibrachiatum ATCC 18648</name>
    <dbReference type="NCBI Taxonomy" id="983965"/>
    <lineage>
        <taxon>Eukaryota</taxon>
        <taxon>Fungi</taxon>
        <taxon>Dikarya</taxon>
        <taxon>Ascomycota</taxon>
        <taxon>Pezizomycotina</taxon>
        <taxon>Sordariomycetes</taxon>
        <taxon>Hypocreomycetidae</taxon>
        <taxon>Hypocreales</taxon>
        <taxon>Hypocreaceae</taxon>
        <taxon>Trichoderma</taxon>
    </lineage>
</organism>
<protein>
    <submittedName>
        <fullName evidence="2">Uncharacterized protein</fullName>
    </submittedName>
</protein>